<gene>
    <name evidence="1" type="ORF">HOLleu_42948</name>
</gene>
<protein>
    <submittedName>
        <fullName evidence="1">Uncharacterized protein</fullName>
    </submittedName>
</protein>
<dbReference type="EMBL" id="JAIZAY010000169">
    <property type="protein sequence ID" value="KAJ8018843.1"/>
    <property type="molecule type" value="Genomic_DNA"/>
</dbReference>
<name>A0A9Q1BB30_HOLLE</name>
<proteinExistence type="predicted"/>
<reference evidence="1" key="1">
    <citation type="submission" date="2021-10" db="EMBL/GenBank/DDBJ databases">
        <title>Tropical sea cucumber genome reveals ecological adaptation and Cuvierian tubules defense mechanism.</title>
        <authorList>
            <person name="Chen T."/>
        </authorList>
    </citation>
    <scope>NUCLEOTIDE SEQUENCE</scope>
    <source>
        <strain evidence="1">Nanhai2018</strain>
        <tissue evidence="1">Muscle</tissue>
    </source>
</reference>
<dbReference type="AlphaFoldDB" id="A0A9Q1BB30"/>
<comment type="caution">
    <text evidence="1">The sequence shown here is derived from an EMBL/GenBank/DDBJ whole genome shotgun (WGS) entry which is preliminary data.</text>
</comment>
<organism evidence="1 2">
    <name type="scientific">Holothuria leucospilota</name>
    <name type="common">Black long sea cucumber</name>
    <name type="synonym">Mertensiothuria leucospilota</name>
    <dbReference type="NCBI Taxonomy" id="206669"/>
    <lineage>
        <taxon>Eukaryota</taxon>
        <taxon>Metazoa</taxon>
        <taxon>Echinodermata</taxon>
        <taxon>Eleutherozoa</taxon>
        <taxon>Echinozoa</taxon>
        <taxon>Holothuroidea</taxon>
        <taxon>Aspidochirotacea</taxon>
        <taxon>Aspidochirotida</taxon>
        <taxon>Holothuriidae</taxon>
        <taxon>Holothuria</taxon>
    </lineage>
</organism>
<sequence length="52" mass="5820">MRYGMRKNPIIFGGGERSSGVTGGQTLKTSLTRYLKKGNCDSSQTWYIDVPY</sequence>
<evidence type="ECO:0000313" key="2">
    <source>
        <dbReference type="Proteomes" id="UP001152320"/>
    </source>
</evidence>
<dbReference type="Proteomes" id="UP001152320">
    <property type="component" value="Unassembled WGS sequence"/>
</dbReference>
<keyword evidence="2" id="KW-1185">Reference proteome</keyword>
<accession>A0A9Q1BB30</accession>
<evidence type="ECO:0000313" key="1">
    <source>
        <dbReference type="EMBL" id="KAJ8018843.1"/>
    </source>
</evidence>